<dbReference type="Proteomes" id="UP000054007">
    <property type="component" value="Unassembled WGS sequence"/>
</dbReference>
<dbReference type="AlphaFoldDB" id="A0A0D7B339"/>
<reference evidence="1 2" key="1">
    <citation type="journal article" date="2015" name="Fungal Genet. Biol.">
        <title>Evolution of novel wood decay mechanisms in Agaricales revealed by the genome sequences of Fistulina hepatica and Cylindrobasidium torrendii.</title>
        <authorList>
            <person name="Floudas D."/>
            <person name="Held B.W."/>
            <person name="Riley R."/>
            <person name="Nagy L.G."/>
            <person name="Koehler G."/>
            <person name="Ransdell A.S."/>
            <person name="Younus H."/>
            <person name="Chow J."/>
            <person name="Chiniquy J."/>
            <person name="Lipzen A."/>
            <person name="Tritt A."/>
            <person name="Sun H."/>
            <person name="Haridas S."/>
            <person name="LaButti K."/>
            <person name="Ohm R.A."/>
            <person name="Kues U."/>
            <person name="Blanchette R.A."/>
            <person name="Grigoriev I.V."/>
            <person name="Minto R.E."/>
            <person name="Hibbett D.S."/>
        </authorList>
    </citation>
    <scope>NUCLEOTIDE SEQUENCE [LARGE SCALE GENOMIC DNA]</scope>
    <source>
        <strain evidence="1 2">FP15055 ss-10</strain>
    </source>
</reference>
<gene>
    <name evidence="1" type="ORF">CYLTODRAFT_456804</name>
</gene>
<dbReference type="STRING" id="1314674.A0A0D7B339"/>
<accession>A0A0D7B339</accession>
<proteinExistence type="predicted"/>
<evidence type="ECO:0000313" key="1">
    <source>
        <dbReference type="EMBL" id="KIY64892.1"/>
    </source>
</evidence>
<protein>
    <recommendedName>
        <fullName evidence="3">F-box domain-containing protein</fullName>
    </recommendedName>
</protein>
<name>A0A0D7B339_9AGAR</name>
<keyword evidence="2" id="KW-1185">Reference proteome</keyword>
<dbReference type="OrthoDB" id="3268380at2759"/>
<organism evidence="1 2">
    <name type="scientific">Cylindrobasidium torrendii FP15055 ss-10</name>
    <dbReference type="NCBI Taxonomy" id="1314674"/>
    <lineage>
        <taxon>Eukaryota</taxon>
        <taxon>Fungi</taxon>
        <taxon>Dikarya</taxon>
        <taxon>Basidiomycota</taxon>
        <taxon>Agaricomycotina</taxon>
        <taxon>Agaricomycetes</taxon>
        <taxon>Agaricomycetidae</taxon>
        <taxon>Agaricales</taxon>
        <taxon>Marasmiineae</taxon>
        <taxon>Physalacriaceae</taxon>
        <taxon>Cylindrobasidium</taxon>
    </lineage>
</organism>
<evidence type="ECO:0008006" key="3">
    <source>
        <dbReference type="Google" id="ProtNLM"/>
    </source>
</evidence>
<sequence>MDTNSEASTPDFGANMLAPIWILSDDILGSIFIWCARSDAPNMNGTPNSLDVFSWPPWVISHVCRRWRGISLAHKDLWSTLGLYLAPCRVVSTQLLEVMLQRSAPCALDISIDFKATGQLESKEFFQNHFAKILKGITPRIRALRVPQPYITLALLEGCQLESLEYLQLEYRDRPANWGLTGITCPSFEMPKLHTLVFSFATPSHLDLPWAQLKNVALGSFQAATLGLFADTGLEVLQLRHLLYSNDHLPRHNNFPCMPLTFPKLHTLWIEGFTDELPYLLARVCGPNLKTLKIAVYNEDEELTMLPPVVHHPGSIERLDLAFKNTVGVTLQDITNFFKPLFNVRECYVALPNDEMRALFRGLSAGDPILPRLRILRLSADGLELYMDELSQAIEARKAIHYVEKLVALEVSLLVIRGPGDEWDGELPNYDARGDSVAKLRELLDCDVSMNSTLRGNAPWSVLQPFASRNMRMNLDVTLYYS</sequence>
<dbReference type="InterPro" id="IPR032675">
    <property type="entry name" value="LRR_dom_sf"/>
</dbReference>
<dbReference type="SUPFAM" id="SSF52047">
    <property type="entry name" value="RNI-like"/>
    <property type="match status" value="1"/>
</dbReference>
<dbReference type="EMBL" id="KN880614">
    <property type="protein sequence ID" value="KIY64892.1"/>
    <property type="molecule type" value="Genomic_DNA"/>
</dbReference>
<dbReference type="Gene3D" id="3.80.10.10">
    <property type="entry name" value="Ribonuclease Inhibitor"/>
    <property type="match status" value="1"/>
</dbReference>
<evidence type="ECO:0000313" key="2">
    <source>
        <dbReference type="Proteomes" id="UP000054007"/>
    </source>
</evidence>